<gene>
    <name evidence="1" type="ORF">CEXT_124571</name>
</gene>
<sequence>MLHKKKGDFSPKSMATHFIHLRNQQKNLKNRLNLSNVAPCMKFQIDRLLPLQMLFYKTLKYGVSEDHFFDRLERNSKRAKNVFERDCRGVRRKEGKATSHS</sequence>
<dbReference type="Proteomes" id="UP001054945">
    <property type="component" value="Unassembled WGS sequence"/>
</dbReference>
<dbReference type="AlphaFoldDB" id="A0AAV4XJR5"/>
<protein>
    <submittedName>
        <fullName evidence="1">Uncharacterized protein</fullName>
    </submittedName>
</protein>
<reference evidence="1 2" key="1">
    <citation type="submission" date="2021-06" db="EMBL/GenBank/DDBJ databases">
        <title>Caerostris extrusa draft genome.</title>
        <authorList>
            <person name="Kono N."/>
            <person name="Arakawa K."/>
        </authorList>
    </citation>
    <scope>NUCLEOTIDE SEQUENCE [LARGE SCALE GENOMIC DNA]</scope>
</reference>
<name>A0AAV4XJR5_CAEEX</name>
<proteinExistence type="predicted"/>
<evidence type="ECO:0000313" key="1">
    <source>
        <dbReference type="EMBL" id="GIY94903.1"/>
    </source>
</evidence>
<dbReference type="EMBL" id="BPLR01017840">
    <property type="protein sequence ID" value="GIY94903.1"/>
    <property type="molecule type" value="Genomic_DNA"/>
</dbReference>
<comment type="caution">
    <text evidence="1">The sequence shown here is derived from an EMBL/GenBank/DDBJ whole genome shotgun (WGS) entry which is preliminary data.</text>
</comment>
<organism evidence="1 2">
    <name type="scientific">Caerostris extrusa</name>
    <name type="common">Bark spider</name>
    <name type="synonym">Caerostris bankana</name>
    <dbReference type="NCBI Taxonomy" id="172846"/>
    <lineage>
        <taxon>Eukaryota</taxon>
        <taxon>Metazoa</taxon>
        <taxon>Ecdysozoa</taxon>
        <taxon>Arthropoda</taxon>
        <taxon>Chelicerata</taxon>
        <taxon>Arachnida</taxon>
        <taxon>Araneae</taxon>
        <taxon>Araneomorphae</taxon>
        <taxon>Entelegynae</taxon>
        <taxon>Araneoidea</taxon>
        <taxon>Araneidae</taxon>
        <taxon>Caerostris</taxon>
    </lineage>
</organism>
<evidence type="ECO:0000313" key="2">
    <source>
        <dbReference type="Proteomes" id="UP001054945"/>
    </source>
</evidence>
<accession>A0AAV4XJR5</accession>
<keyword evidence="2" id="KW-1185">Reference proteome</keyword>